<dbReference type="KEGG" id="axl:AXY_21960"/>
<dbReference type="AlphaFoldDB" id="K0J815"/>
<proteinExistence type="predicted"/>
<dbReference type="InterPro" id="IPR011055">
    <property type="entry name" value="Dup_hybrid_motif"/>
</dbReference>
<dbReference type="eggNOG" id="COG0739">
    <property type="taxonomic scope" value="Bacteria"/>
</dbReference>
<dbReference type="SUPFAM" id="SSF51261">
    <property type="entry name" value="Duplicated hybrid motif"/>
    <property type="match status" value="1"/>
</dbReference>
<keyword evidence="1" id="KW-0175">Coiled coil</keyword>
<evidence type="ECO:0000313" key="3">
    <source>
        <dbReference type="EMBL" id="BAM48328.1"/>
    </source>
</evidence>
<dbReference type="InterPro" id="IPR050570">
    <property type="entry name" value="Cell_wall_metabolism_enzyme"/>
</dbReference>
<dbReference type="CDD" id="cd12797">
    <property type="entry name" value="M23_peptidase"/>
    <property type="match status" value="1"/>
</dbReference>
<keyword evidence="4" id="KW-1185">Reference proteome</keyword>
<evidence type="ECO:0000256" key="1">
    <source>
        <dbReference type="SAM" id="Coils"/>
    </source>
</evidence>
<feature type="domain" description="M23ase beta-sheet core" evidence="2">
    <location>
        <begin position="183"/>
        <end position="277"/>
    </location>
</feature>
<organism evidence="3 4">
    <name type="scientific">Amphibacillus xylanus (strain ATCC 51415 / DSM 6626 / JCM 7361 / LMG 17667 / NBRC 15112 / Ep01)</name>
    <dbReference type="NCBI Taxonomy" id="698758"/>
    <lineage>
        <taxon>Bacteria</taxon>
        <taxon>Bacillati</taxon>
        <taxon>Bacillota</taxon>
        <taxon>Bacilli</taxon>
        <taxon>Bacillales</taxon>
        <taxon>Bacillaceae</taxon>
        <taxon>Amphibacillus</taxon>
    </lineage>
</organism>
<feature type="coiled-coil region" evidence="1">
    <location>
        <begin position="48"/>
        <end position="82"/>
    </location>
</feature>
<sequence length="289" mass="32637">MVSNNIKKPVKHFTISRLFVFFVLLLFLLPSGLLIYTISVNQDLLIDNQLLNEGLAELNNTNTQLTTQVERLIDERDQVINRYFELEKIEEMIHQQMSDLPEEALGGIEIPLQDTSLLNLDTVPADDLLLTSNWVDRYHQTIASIEQLEENLLYIPTEWPTDPNTITSPFGPRKDPFNRTKAIHSGIDVRGKTGTPIYAAADGTVDLAQYYGGYGNTIIINHGGRYETLYAHLSKIHVEQGDQVKKGEVIGELGSTGRSTGPHLHYEVIKDGTPVDPEQYLNFFEDKQN</sequence>
<dbReference type="PATRIC" id="fig|698758.3.peg.2207"/>
<dbReference type="OrthoDB" id="9805070at2"/>
<dbReference type="Gene3D" id="2.70.70.10">
    <property type="entry name" value="Glucose Permease (Domain IIA)"/>
    <property type="match status" value="1"/>
</dbReference>
<evidence type="ECO:0000313" key="4">
    <source>
        <dbReference type="Proteomes" id="UP000006294"/>
    </source>
</evidence>
<gene>
    <name evidence="3" type="ordered locus">AXY_21960</name>
</gene>
<dbReference type="EMBL" id="AP012050">
    <property type="protein sequence ID" value="BAM48328.1"/>
    <property type="molecule type" value="Genomic_DNA"/>
</dbReference>
<dbReference type="HOGENOM" id="CLU_029425_2_4_9"/>
<dbReference type="Proteomes" id="UP000006294">
    <property type="component" value="Chromosome"/>
</dbReference>
<protein>
    <submittedName>
        <fullName evidence="3">Peptidase M23 family protein</fullName>
    </submittedName>
</protein>
<reference evidence="3 4" key="1">
    <citation type="submission" date="2011-01" db="EMBL/GenBank/DDBJ databases">
        <title>Whole genome sequence of Amphibacillus xylinus NBRC 15112.</title>
        <authorList>
            <person name="Nakazawa H."/>
            <person name="Katano Y."/>
            <person name="Nakamura S."/>
            <person name="Sasagawa M."/>
            <person name="Fukada J."/>
            <person name="Arai T."/>
            <person name="Sasakura N."/>
            <person name="Mochizuki D."/>
            <person name="Hosoyama A."/>
            <person name="Harada K."/>
            <person name="Horikawa H."/>
            <person name="Kato Y."/>
            <person name="Harada T."/>
            <person name="Sasaki K."/>
            <person name="Sekiguchi M."/>
            <person name="Hodoyama M."/>
            <person name="Nishiko R."/>
            <person name="Narita H."/>
            <person name="Hanamaki A."/>
            <person name="Hata C."/>
            <person name="Konno Y."/>
            <person name="Niimura Y."/>
            <person name="Yamazaki S."/>
            <person name="Fujita N."/>
        </authorList>
    </citation>
    <scope>NUCLEOTIDE SEQUENCE [LARGE SCALE GENOMIC DNA]</scope>
    <source>
        <strain evidence="4">ATCC 51415 / DSM 6626 / JCM 7361 / LMG 17667 / NBRC 15112 / Ep01</strain>
    </source>
</reference>
<dbReference type="PANTHER" id="PTHR21666">
    <property type="entry name" value="PEPTIDASE-RELATED"/>
    <property type="match status" value="1"/>
</dbReference>
<dbReference type="STRING" id="698758.AXY_21960"/>
<name>K0J815_AMPXN</name>
<dbReference type="FunFam" id="2.70.70.10:FF:000006">
    <property type="entry name" value="M23 family peptidase"/>
    <property type="match status" value="1"/>
</dbReference>
<evidence type="ECO:0000259" key="2">
    <source>
        <dbReference type="Pfam" id="PF01551"/>
    </source>
</evidence>
<dbReference type="GO" id="GO:0004222">
    <property type="term" value="F:metalloendopeptidase activity"/>
    <property type="evidence" value="ECO:0007669"/>
    <property type="project" value="TreeGrafter"/>
</dbReference>
<dbReference type="InterPro" id="IPR016047">
    <property type="entry name" value="M23ase_b-sheet_dom"/>
</dbReference>
<accession>K0J815</accession>
<dbReference type="RefSeq" id="WP_015010911.1">
    <property type="nucleotide sequence ID" value="NC_018704.1"/>
</dbReference>
<dbReference type="PANTHER" id="PTHR21666:SF270">
    <property type="entry name" value="MUREIN HYDROLASE ACTIVATOR ENVC"/>
    <property type="match status" value="1"/>
</dbReference>
<dbReference type="Pfam" id="PF01551">
    <property type="entry name" value="Peptidase_M23"/>
    <property type="match status" value="1"/>
</dbReference>